<reference evidence="2" key="1">
    <citation type="submission" date="2022-07" db="EMBL/GenBank/DDBJ databases">
        <title>Genome Sequence of Physisporinus lineatus.</title>
        <authorList>
            <person name="Buettner E."/>
        </authorList>
    </citation>
    <scope>NUCLEOTIDE SEQUENCE</scope>
    <source>
        <strain evidence="2">VT162</strain>
    </source>
</reference>
<proteinExistence type="predicted"/>
<dbReference type="AlphaFoldDB" id="A0AAD5YG86"/>
<dbReference type="EMBL" id="JANAWD010000380">
    <property type="protein sequence ID" value="KAJ3480354.1"/>
    <property type="molecule type" value="Genomic_DNA"/>
</dbReference>
<feature type="coiled-coil region" evidence="1">
    <location>
        <begin position="292"/>
        <end position="407"/>
    </location>
</feature>
<comment type="caution">
    <text evidence="2">The sequence shown here is derived from an EMBL/GenBank/DDBJ whole genome shotgun (WGS) entry which is preliminary data.</text>
</comment>
<dbReference type="Proteomes" id="UP001212997">
    <property type="component" value="Unassembled WGS sequence"/>
</dbReference>
<keyword evidence="1" id="KW-0175">Coiled coil</keyword>
<organism evidence="2 3">
    <name type="scientific">Meripilus lineatus</name>
    <dbReference type="NCBI Taxonomy" id="2056292"/>
    <lineage>
        <taxon>Eukaryota</taxon>
        <taxon>Fungi</taxon>
        <taxon>Dikarya</taxon>
        <taxon>Basidiomycota</taxon>
        <taxon>Agaricomycotina</taxon>
        <taxon>Agaricomycetes</taxon>
        <taxon>Polyporales</taxon>
        <taxon>Meripilaceae</taxon>
        <taxon>Meripilus</taxon>
    </lineage>
</organism>
<keyword evidence="3" id="KW-1185">Reference proteome</keyword>
<evidence type="ECO:0000313" key="2">
    <source>
        <dbReference type="EMBL" id="KAJ3480354.1"/>
    </source>
</evidence>
<evidence type="ECO:0000256" key="1">
    <source>
        <dbReference type="SAM" id="Coils"/>
    </source>
</evidence>
<sequence>MSSNMAFLKQICLQELSSFKEKIESTLASTGPVAHPASLRKPSRAFLVNYAGNTLAGNTIVDLENLVAQHEASLDQHADTISILTAQLSVSEDKNCSLTHELEDSQRKGVVSDALVISTRKVLAQTEAALKAEWVAHKNLREKAQEKIDVLRRVSNEYHNHYLKAVSRFKEEKKTCERYEVRISGLQKAVDSNQASLRRTNLELKKTQKKCFRFFVAFSGAQRNRALIQGKLEAAEKEKRRLRNGLMVARKDADRAREHAEQKEVAVARLRYTLKAKDDQHSSTQQEYDAYRETTQMTIADMQRQIDALTSQLRERDATILEAHEQNERTQEELGLANDEIVACKIQVEEKDAEISEVRNAFATAERDFTEELDLANDLIASLETVVEEQDAELAAVYEELDTASTQRDARFAQLLEEEDAHSATFAELVRTRDELGPAFDTIADLETRLADDENLPVDEVQEEELTLVHDGADEAEETRDNDGPGKEAMHYDNPEVGVLAPQDPAPAPLVDNPGDVLDNGGLNQLGIHPNIPEPCVLATQDPAPLIDDPLGTWSPPGHWN</sequence>
<evidence type="ECO:0000313" key="3">
    <source>
        <dbReference type="Proteomes" id="UP001212997"/>
    </source>
</evidence>
<accession>A0AAD5YG86</accession>
<name>A0AAD5YG86_9APHY</name>
<gene>
    <name evidence="2" type="ORF">NLI96_g8415</name>
</gene>
<feature type="coiled-coil region" evidence="1">
    <location>
        <begin position="225"/>
        <end position="252"/>
    </location>
</feature>
<protein>
    <submittedName>
        <fullName evidence="2">Uncharacterized protein</fullName>
    </submittedName>
</protein>